<feature type="transmembrane region" description="Helical" evidence="2">
    <location>
        <begin position="99"/>
        <end position="120"/>
    </location>
</feature>
<feature type="region of interest" description="Disordered" evidence="1">
    <location>
        <begin position="392"/>
        <end position="429"/>
    </location>
</feature>
<dbReference type="PANTHER" id="PTHR33741:SF5">
    <property type="entry name" value="TRANSMEMBRANE PROTEIN DDB_G0269096-RELATED"/>
    <property type="match status" value="1"/>
</dbReference>
<feature type="domain" description="HPP transmembrane region" evidence="3">
    <location>
        <begin position="96"/>
        <end position="266"/>
    </location>
</feature>
<evidence type="ECO:0000313" key="5">
    <source>
        <dbReference type="Proteomes" id="UP001233271"/>
    </source>
</evidence>
<feature type="transmembrane region" description="Helical" evidence="2">
    <location>
        <begin position="239"/>
        <end position="257"/>
    </location>
</feature>
<feature type="transmembrane region" description="Helical" evidence="2">
    <location>
        <begin position="126"/>
        <end position="145"/>
    </location>
</feature>
<dbReference type="KEGG" id="ccac:CcaHIS019_0100990"/>
<feature type="compositionally biased region" description="Polar residues" evidence="1">
    <location>
        <begin position="412"/>
        <end position="423"/>
    </location>
</feature>
<dbReference type="InterPro" id="IPR058581">
    <property type="entry name" value="TM_HPP"/>
</dbReference>
<proteinExistence type="predicted"/>
<evidence type="ECO:0000256" key="2">
    <source>
        <dbReference type="SAM" id="Phobius"/>
    </source>
</evidence>
<keyword evidence="5" id="KW-1185">Reference proteome</keyword>
<keyword evidence="2" id="KW-1133">Transmembrane helix</keyword>
<evidence type="ECO:0000256" key="1">
    <source>
        <dbReference type="SAM" id="MobiDB-lite"/>
    </source>
</evidence>
<dbReference type="PANTHER" id="PTHR33741">
    <property type="entry name" value="TRANSMEMBRANE PROTEIN DDB_G0269096-RELATED"/>
    <property type="match status" value="1"/>
</dbReference>
<dbReference type="AlphaFoldDB" id="A0AA48KYB6"/>
<dbReference type="Proteomes" id="UP001233271">
    <property type="component" value="Chromosome 1"/>
</dbReference>
<gene>
    <name evidence="4" type="ORF">CcaverHIS019_0100990</name>
</gene>
<evidence type="ECO:0000259" key="3">
    <source>
        <dbReference type="Pfam" id="PF04982"/>
    </source>
</evidence>
<dbReference type="Pfam" id="PF04982">
    <property type="entry name" value="TM_HPP"/>
    <property type="match status" value="1"/>
</dbReference>
<organism evidence="4 5">
    <name type="scientific">Cutaneotrichosporon cavernicola</name>
    <dbReference type="NCBI Taxonomy" id="279322"/>
    <lineage>
        <taxon>Eukaryota</taxon>
        <taxon>Fungi</taxon>
        <taxon>Dikarya</taxon>
        <taxon>Basidiomycota</taxon>
        <taxon>Agaricomycotina</taxon>
        <taxon>Tremellomycetes</taxon>
        <taxon>Trichosporonales</taxon>
        <taxon>Trichosporonaceae</taxon>
        <taxon>Cutaneotrichosporon</taxon>
    </lineage>
</organism>
<dbReference type="InterPro" id="IPR007065">
    <property type="entry name" value="HPP"/>
</dbReference>
<evidence type="ECO:0000313" key="4">
    <source>
        <dbReference type="EMBL" id="BEI87381.1"/>
    </source>
</evidence>
<dbReference type="GeneID" id="85491252"/>
<dbReference type="RefSeq" id="XP_060452647.1">
    <property type="nucleotide sequence ID" value="XM_060604308.1"/>
</dbReference>
<accession>A0AA48KYB6</accession>
<sequence>MASNGIARPPPALQAVNRHVSMDTPYTNGYSPPSPLKPLPAPSVRDHAPFTWHRDMREYLPPIVRRFFGYREPGTKAPYQPLPFPPFTWFARLPLKYEVWLMSFIASFVGIALIEIVMIAGFPDEGVIMIVASFGASAVLTFATIDSPLAQPRHLVGGQVVSAIASVAITRCFRHATGYHLEETTSHDGLKHVVWINGALAMAAALLAMQVTGTTHPPGGATALIASVMPSGVAMSWRLVYIVIISGLLMLGWAMIINNVGRRRYPTYWLSGHLLFVKSTHHRITQDELHMAAVEGRSDGFSEMDRALSNPVPEEEKLHRRASMASLASYDTSRMAALEGRNDGFAQMDRVLSGISNAPTRSWSRQTNDTRMAALEGRNDGFAQMDRVISQLSSGTTAGSPPRGRDHDGRSWSPTVARDTSSVIRDDGF</sequence>
<reference evidence="4" key="1">
    <citation type="journal article" date="2023" name="BMC Genomics">
        <title>Chromosome-level genome assemblies of Cutaneotrichosporon spp. (Trichosporonales, Basidiomycota) reveal imbalanced evolution between nucleotide sequences and chromosome synteny.</title>
        <authorList>
            <person name="Kobayashi Y."/>
            <person name="Kayamori A."/>
            <person name="Aoki K."/>
            <person name="Shiwa Y."/>
            <person name="Matsutani M."/>
            <person name="Fujita N."/>
            <person name="Sugita T."/>
            <person name="Iwasaki W."/>
            <person name="Tanaka N."/>
            <person name="Takashima M."/>
        </authorList>
    </citation>
    <scope>NUCLEOTIDE SEQUENCE</scope>
    <source>
        <strain evidence="4">HIS019</strain>
    </source>
</reference>
<keyword evidence="2" id="KW-0472">Membrane</keyword>
<feature type="transmembrane region" description="Helical" evidence="2">
    <location>
        <begin position="193"/>
        <end position="211"/>
    </location>
</feature>
<protein>
    <recommendedName>
        <fullName evidence="3">HPP transmembrane region domain-containing protein</fullName>
    </recommendedName>
</protein>
<dbReference type="EMBL" id="AP028212">
    <property type="protein sequence ID" value="BEI87381.1"/>
    <property type="molecule type" value="Genomic_DNA"/>
</dbReference>
<name>A0AA48KYB6_9TREE</name>
<keyword evidence="2" id="KW-0812">Transmembrane</keyword>